<dbReference type="InterPro" id="IPR038715">
    <property type="entry name" value="RNA_pol_inhibitor_sf"/>
</dbReference>
<sequence>MSKQDTKMKLFKATVKFRGEIEEVPVWAESIETALEVVDAEYGEDNVYRLRPEVTQ</sequence>
<evidence type="ECO:0000313" key="2">
    <source>
        <dbReference type="Proteomes" id="UP000828094"/>
    </source>
</evidence>
<dbReference type="Pfam" id="PF16857">
    <property type="entry name" value="RNA_pol_inhib"/>
    <property type="match status" value="1"/>
</dbReference>
<reference evidence="1 2" key="1">
    <citation type="submission" date="2021-07" db="EMBL/GenBank/DDBJ databases">
        <authorList>
            <person name="Roth S.J."/>
            <person name="Krukonis G.P."/>
            <person name="Delesalle V.A."/>
        </authorList>
    </citation>
    <scope>NUCLEOTIDE SEQUENCE [LARGE SCALE GENOMIC DNA]</scope>
</reference>
<dbReference type="EMBL" id="MZ501272">
    <property type="protein sequence ID" value="QZA71329.1"/>
    <property type="molecule type" value="Genomic_DNA"/>
</dbReference>
<evidence type="ECO:0000313" key="1">
    <source>
        <dbReference type="EMBL" id="QZA71329.1"/>
    </source>
</evidence>
<organism evidence="1 2">
    <name type="scientific">Pseudomonas phage AH05</name>
    <dbReference type="NCBI Taxonomy" id="2869574"/>
    <lineage>
        <taxon>Viruses</taxon>
        <taxon>Duplodnaviria</taxon>
        <taxon>Heunggongvirae</taxon>
        <taxon>Uroviricota</taxon>
        <taxon>Caudoviricetes</taxon>
        <taxon>Autographivirales</taxon>
        <taxon>Autotranscriptaviridae</taxon>
        <taxon>Studiervirinae</taxon>
        <taxon>Ghunavirus</taxon>
        <taxon>Ghunavirus AH05</taxon>
    </lineage>
</organism>
<dbReference type="Gene3D" id="3.10.20.510">
    <property type="entry name" value="RNA polymerase inhibitor"/>
    <property type="match status" value="1"/>
</dbReference>
<dbReference type="InterPro" id="IPR016412">
    <property type="entry name" value="RNA_pol_inhibitor"/>
</dbReference>
<protein>
    <submittedName>
        <fullName evidence="1">RNA binding protein</fullName>
    </submittedName>
</protein>
<accession>A0AAE7X1W5</accession>
<gene>
    <name evidence="1" type="primary">19</name>
    <name evidence="1" type="ORF">AH05_19</name>
</gene>
<keyword evidence="2" id="KW-1185">Reference proteome</keyword>
<proteinExistence type="predicted"/>
<name>A0AAE7X1W5_9CAUD</name>
<dbReference type="Proteomes" id="UP000828094">
    <property type="component" value="Segment"/>
</dbReference>